<dbReference type="RefSeq" id="WP_175601948.1">
    <property type="nucleotide sequence ID" value="NZ_JABWGO010000004.1"/>
</dbReference>
<evidence type="ECO:0000256" key="1">
    <source>
        <dbReference type="ARBA" id="ARBA00022676"/>
    </source>
</evidence>
<accession>A0A7Y6IQD4</accession>
<dbReference type="GO" id="GO:0016757">
    <property type="term" value="F:glycosyltransferase activity"/>
    <property type="evidence" value="ECO:0007669"/>
    <property type="project" value="UniProtKB-KW"/>
</dbReference>
<reference evidence="4 5" key="1">
    <citation type="submission" date="2020-06" db="EMBL/GenBank/DDBJ databases">
        <authorList>
            <person name="Chanama M."/>
        </authorList>
    </citation>
    <scope>NUCLEOTIDE SEQUENCE [LARGE SCALE GENOMIC DNA]</scope>
    <source>
        <strain evidence="4 5">TBRC6557</strain>
    </source>
</reference>
<dbReference type="Gene3D" id="3.40.50.2000">
    <property type="entry name" value="Glycogen Phosphorylase B"/>
    <property type="match status" value="2"/>
</dbReference>
<comment type="caution">
    <text evidence="4">The sequence shown here is derived from an EMBL/GenBank/DDBJ whole genome shotgun (WGS) entry which is preliminary data.</text>
</comment>
<dbReference type="PANTHER" id="PTHR12526">
    <property type="entry name" value="GLYCOSYLTRANSFERASE"/>
    <property type="match status" value="1"/>
</dbReference>
<dbReference type="Proteomes" id="UP000546126">
    <property type="component" value="Unassembled WGS sequence"/>
</dbReference>
<dbReference type="AlphaFoldDB" id="A0A7Y6IQD4"/>
<dbReference type="PANTHER" id="PTHR12526:SF630">
    <property type="entry name" value="GLYCOSYLTRANSFERASE"/>
    <property type="match status" value="1"/>
</dbReference>
<feature type="domain" description="Glycosyltransferase subfamily 4-like N-terminal" evidence="3">
    <location>
        <begin position="23"/>
        <end position="186"/>
    </location>
</feature>
<evidence type="ECO:0000259" key="3">
    <source>
        <dbReference type="Pfam" id="PF13439"/>
    </source>
</evidence>
<protein>
    <submittedName>
        <fullName evidence="4">Glycosyltransferase</fullName>
    </submittedName>
</protein>
<evidence type="ECO:0000313" key="4">
    <source>
        <dbReference type="EMBL" id="NUW42417.1"/>
    </source>
</evidence>
<keyword evidence="2 4" id="KW-0808">Transferase</keyword>
<dbReference type="Pfam" id="PF13439">
    <property type="entry name" value="Glyco_transf_4"/>
    <property type="match status" value="1"/>
</dbReference>
<dbReference type="EMBL" id="JABWGO010000004">
    <property type="protein sequence ID" value="NUW42417.1"/>
    <property type="molecule type" value="Genomic_DNA"/>
</dbReference>
<evidence type="ECO:0000256" key="2">
    <source>
        <dbReference type="ARBA" id="ARBA00022679"/>
    </source>
</evidence>
<gene>
    <name evidence="4" type="ORF">HT134_20060</name>
</gene>
<dbReference type="Pfam" id="PF13692">
    <property type="entry name" value="Glyco_trans_1_4"/>
    <property type="match status" value="1"/>
</dbReference>
<sequence length="379" mass="40343">MTTSGEPSGLRRVALLIGQLGLGGAEKQVSLLARELHSRNIAVDVLLLSKGGPHEVTLRAAGIDVHRLGFTRTASGSIADPRNVVAFARLVLLLRRLRPDVLHAFLLHSYLIGAPAALLARVPVMVAGRRGLSDIKKSKQGRLFSAGSAMTAITDHVVANAAAVAEDARTVEGIPPHKLSVIYNGLSDAALEVVEPATVDTRLPVVVCLARLRPEKGHDCLLDAAALLAREGRRCTWLLVGDGPETERLRARARGLDADVRFWGAVTDPRPLLARADVVVLPSVSEGLSNAIMEAMVQRRPIVATAVGGTPELLGDDRGVLIPHSDPAALARAVAGLLDDPGHAARLGAEARAWVLKNLDATTMVEEHIALYRRLLARR</sequence>
<evidence type="ECO:0000313" key="5">
    <source>
        <dbReference type="Proteomes" id="UP000546126"/>
    </source>
</evidence>
<dbReference type="InterPro" id="IPR028098">
    <property type="entry name" value="Glyco_trans_4-like_N"/>
</dbReference>
<keyword evidence="5" id="KW-1185">Reference proteome</keyword>
<dbReference type="SUPFAM" id="SSF53756">
    <property type="entry name" value="UDP-Glycosyltransferase/glycogen phosphorylase"/>
    <property type="match status" value="1"/>
</dbReference>
<proteinExistence type="predicted"/>
<name>A0A7Y6IQD4_9ACTN</name>
<keyword evidence="1" id="KW-0328">Glycosyltransferase</keyword>
<organism evidence="4 5">
    <name type="scientific">Nonomuraea rhodomycinica</name>
    <dbReference type="NCBI Taxonomy" id="1712872"/>
    <lineage>
        <taxon>Bacteria</taxon>
        <taxon>Bacillati</taxon>
        <taxon>Actinomycetota</taxon>
        <taxon>Actinomycetes</taxon>
        <taxon>Streptosporangiales</taxon>
        <taxon>Streptosporangiaceae</taxon>
        <taxon>Nonomuraea</taxon>
    </lineage>
</organism>